<evidence type="ECO:0000256" key="1">
    <source>
        <dbReference type="SAM" id="Phobius"/>
    </source>
</evidence>
<gene>
    <name evidence="2" type="ORF">LCGC14_2582070</name>
</gene>
<proteinExistence type="predicted"/>
<comment type="caution">
    <text evidence="2">The sequence shown here is derived from an EMBL/GenBank/DDBJ whole genome shotgun (WGS) entry which is preliminary data.</text>
</comment>
<organism evidence="2">
    <name type="scientific">marine sediment metagenome</name>
    <dbReference type="NCBI Taxonomy" id="412755"/>
    <lineage>
        <taxon>unclassified sequences</taxon>
        <taxon>metagenomes</taxon>
        <taxon>ecological metagenomes</taxon>
    </lineage>
</organism>
<keyword evidence="1" id="KW-0472">Membrane</keyword>
<accession>A0A0F8VB98</accession>
<feature type="non-terminal residue" evidence="2">
    <location>
        <position position="1"/>
    </location>
</feature>
<feature type="transmembrane region" description="Helical" evidence="1">
    <location>
        <begin position="156"/>
        <end position="173"/>
    </location>
</feature>
<sequence>LHVEGRDTSSIFYLYLCLQHEASLVSTSFCFSFPQQASSAVLQSKERQFKSPNFRVKKNYEFVAFLILIVFHENPAIKRQYLVCFSPMLKGGIVNRLRRNWSSFLISVSAQPVRYLKQRSWFRSRCNRKYVKIYHCYEFKTKLQLRSQSWRKRDNLEQEFYFVFYSVLCWSYFWNTSCHYHCFNFKEDNYHQLVFWLLLLLLLLLLSSLGISHFWIVLSLSSQKWST</sequence>
<keyword evidence="1" id="KW-0812">Transmembrane</keyword>
<protein>
    <submittedName>
        <fullName evidence="2">Uncharacterized protein</fullName>
    </submittedName>
</protein>
<feature type="transmembrane region" description="Helical" evidence="1">
    <location>
        <begin position="193"/>
        <end position="218"/>
    </location>
</feature>
<reference evidence="2" key="1">
    <citation type="journal article" date="2015" name="Nature">
        <title>Complex archaea that bridge the gap between prokaryotes and eukaryotes.</title>
        <authorList>
            <person name="Spang A."/>
            <person name="Saw J.H."/>
            <person name="Jorgensen S.L."/>
            <person name="Zaremba-Niedzwiedzka K."/>
            <person name="Martijn J."/>
            <person name="Lind A.E."/>
            <person name="van Eijk R."/>
            <person name="Schleper C."/>
            <person name="Guy L."/>
            <person name="Ettema T.J."/>
        </authorList>
    </citation>
    <scope>NUCLEOTIDE SEQUENCE</scope>
</reference>
<evidence type="ECO:0000313" key="2">
    <source>
        <dbReference type="EMBL" id="KKK41662.1"/>
    </source>
</evidence>
<dbReference type="EMBL" id="LAZR01070382">
    <property type="protein sequence ID" value="KKK41662.1"/>
    <property type="molecule type" value="Genomic_DNA"/>
</dbReference>
<dbReference type="AlphaFoldDB" id="A0A0F8VB98"/>
<name>A0A0F8VB98_9ZZZZ</name>
<keyword evidence="1" id="KW-1133">Transmembrane helix</keyword>